<evidence type="ECO:0000313" key="3">
    <source>
        <dbReference type="WBParaSite" id="GPUH_0000592601-mRNA-1"/>
    </source>
</evidence>
<keyword evidence="2" id="KW-1185">Reference proteome</keyword>
<dbReference type="WBParaSite" id="GPUH_0000592601-mRNA-1">
    <property type="protein sequence ID" value="GPUH_0000592601-mRNA-1"/>
    <property type="gene ID" value="GPUH_0000592601"/>
</dbReference>
<name>A0A183DB27_9BILA</name>
<organism evidence="3">
    <name type="scientific">Gongylonema pulchrum</name>
    <dbReference type="NCBI Taxonomy" id="637853"/>
    <lineage>
        <taxon>Eukaryota</taxon>
        <taxon>Metazoa</taxon>
        <taxon>Ecdysozoa</taxon>
        <taxon>Nematoda</taxon>
        <taxon>Chromadorea</taxon>
        <taxon>Rhabditida</taxon>
        <taxon>Spirurina</taxon>
        <taxon>Spiruromorpha</taxon>
        <taxon>Spiruroidea</taxon>
        <taxon>Gongylonematidae</taxon>
        <taxon>Gongylonema</taxon>
    </lineage>
</organism>
<proteinExistence type="predicted"/>
<evidence type="ECO:0000313" key="2">
    <source>
        <dbReference type="Proteomes" id="UP000271098"/>
    </source>
</evidence>
<dbReference type="Proteomes" id="UP000271098">
    <property type="component" value="Unassembled WGS sequence"/>
</dbReference>
<reference evidence="3" key="1">
    <citation type="submission" date="2016-06" db="UniProtKB">
        <authorList>
            <consortium name="WormBaseParasite"/>
        </authorList>
    </citation>
    <scope>IDENTIFICATION</scope>
</reference>
<sequence length="82" mass="9237">MNENVTEKNVELNDLSDDCIALFVITLCSPYLVYAKTQKKELSKGKGRTFAQFRGTSVAARNMRHHDKRFIAIYNPAVATVS</sequence>
<gene>
    <name evidence="1" type="ORF">GPUH_LOCUS5917</name>
</gene>
<reference evidence="1 2" key="2">
    <citation type="submission" date="2018-11" db="EMBL/GenBank/DDBJ databases">
        <authorList>
            <consortium name="Pathogen Informatics"/>
        </authorList>
    </citation>
    <scope>NUCLEOTIDE SEQUENCE [LARGE SCALE GENOMIC DNA]</scope>
</reference>
<protein>
    <submittedName>
        <fullName evidence="3">Transmembrane protein</fullName>
    </submittedName>
</protein>
<dbReference type="AlphaFoldDB" id="A0A183DB27"/>
<accession>A0A183DB27</accession>
<dbReference type="EMBL" id="UYRT01013109">
    <property type="protein sequence ID" value="VDK52699.1"/>
    <property type="molecule type" value="Genomic_DNA"/>
</dbReference>
<evidence type="ECO:0000313" key="1">
    <source>
        <dbReference type="EMBL" id="VDK52699.1"/>
    </source>
</evidence>